<dbReference type="Proteomes" id="UP001472677">
    <property type="component" value="Unassembled WGS sequence"/>
</dbReference>
<keyword evidence="2" id="KW-1185">Reference proteome</keyword>
<dbReference type="EMBL" id="JBBPBM010000096">
    <property type="protein sequence ID" value="KAK8508931.1"/>
    <property type="molecule type" value="Genomic_DNA"/>
</dbReference>
<accession>A0ABR2BPG9</accession>
<name>A0ABR2BPG9_9ROSI</name>
<comment type="caution">
    <text evidence="1">The sequence shown here is derived from an EMBL/GenBank/DDBJ whole genome shotgun (WGS) entry which is preliminary data.</text>
</comment>
<evidence type="ECO:0000313" key="2">
    <source>
        <dbReference type="Proteomes" id="UP001472677"/>
    </source>
</evidence>
<organism evidence="1 2">
    <name type="scientific">Hibiscus sabdariffa</name>
    <name type="common">roselle</name>
    <dbReference type="NCBI Taxonomy" id="183260"/>
    <lineage>
        <taxon>Eukaryota</taxon>
        <taxon>Viridiplantae</taxon>
        <taxon>Streptophyta</taxon>
        <taxon>Embryophyta</taxon>
        <taxon>Tracheophyta</taxon>
        <taxon>Spermatophyta</taxon>
        <taxon>Magnoliopsida</taxon>
        <taxon>eudicotyledons</taxon>
        <taxon>Gunneridae</taxon>
        <taxon>Pentapetalae</taxon>
        <taxon>rosids</taxon>
        <taxon>malvids</taxon>
        <taxon>Malvales</taxon>
        <taxon>Malvaceae</taxon>
        <taxon>Malvoideae</taxon>
        <taxon>Hibiscus</taxon>
    </lineage>
</organism>
<sequence length="414" mass="47787">MLPPKTTQRVHAMAISCDYCGDHHSIGNFPYNLDAYGHMKDHSWNRQQSSSWYDQNAQNFFYHNNFASTADMSWQYNPHQDHSNSLEETFQAFMARPDSLMEFNQLPQQCSNIQEPSNSMDAILARMDVHLREAEERSRRSIYAMDAMPQQLIHRDTEIPMPEVKEKCEENSLICEEQLKPLIQKQVDEKCPNEPIQQIATATVEISEQSNATKILCEDDIRNASAKSKESNAKNATTTLMLKQESLNFSFPQLPWQSHDYMLDQQDGDTLLMKYEKVMVKPFEFIKSPPPLQVFLEEPKQLDLKPSKEGYDCLGDDTQSMVIPFDMSATPKSLLMEIIEKSEENGGWMGEEFKTYSPSLDLNKILAEDCHGNCLEQQLSRQRRLHPTMLEVDDNEGGEYAWTTRENERKIPPP</sequence>
<reference evidence="1 2" key="1">
    <citation type="journal article" date="2024" name="G3 (Bethesda)">
        <title>Genome assembly of Hibiscus sabdariffa L. provides insights into metabolisms of medicinal natural products.</title>
        <authorList>
            <person name="Kim T."/>
        </authorList>
    </citation>
    <scope>NUCLEOTIDE SEQUENCE [LARGE SCALE GENOMIC DNA]</scope>
    <source>
        <strain evidence="1">TK-2024</strain>
        <tissue evidence="1">Old leaves</tissue>
    </source>
</reference>
<proteinExistence type="predicted"/>
<evidence type="ECO:0000313" key="1">
    <source>
        <dbReference type="EMBL" id="KAK8508931.1"/>
    </source>
</evidence>
<protein>
    <submittedName>
        <fullName evidence="1">Uncharacterized protein</fullName>
    </submittedName>
</protein>
<gene>
    <name evidence="1" type="ORF">V6N12_058077</name>
</gene>